<protein>
    <submittedName>
        <fullName evidence="2">Uncharacterized protein</fullName>
    </submittedName>
</protein>
<gene>
    <name evidence="2" type="ORF">TNCV_4293541</name>
</gene>
<organism evidence="2 3">
    <name type="scientific">Trichonephila clavipes</name>
    <name type="common">Golden silk orbweaver</name>
    <name type="synonym">Nephila clavipes</name>
    <dbReference type="NCBI Taxonomy" id="2585209"/>
    <lineage>
        <taxon>Eukaryota</taxon>
        <taxon>Metazoa</taxon>
        <taxon>Ecdysozoa</taxon>
        <taxon>Arthropoda</taxon>
        <taxon>Chelicerata</taxon>
        <taxon>Arachnida</taxon>
        <taxon>Araneae</taxon>
        <taxon>Araneomorphae</taxon>
        <taxon>Entelegynae</taxon>
        <taxon>Araneoidea</taxon>
        <taxon>Nephilidae</taxon>
        <taxon>Trichonephila</taxon>
    </lineage>
</organism>
<evidence type="ECO:0000256" key="1">
    <source>
        <dbReference type="SAM" id="MobiDB-lite"/>
    </source>
</evidence>
<dbReference type="AlphaFoldDB" id="A0A8X6RKL5"/>
<name>A0A8X6RKL5_TRICX</name>
<evidence type="ECO:0000313" key="2">
    <source>
        <dbReference type="EMBL" id="GFX94309.1"/>
    </source>
</evidence>
<feature type="region of interest" description="Disordered" evidence="1">
    <location>
        <begin position="1"/>
        <end position="36"/>
    </location>
</feature>
<comment type="caution">
    <text evidence="2">The sequence shown here is derived from an EMBL/GenBank/DDBJ whole genome shotgun (WGS) entry which is preliminary data.</text>
</comment>
<keyword evidence="3" id="KW-1185">Reference proteome</keyword>
<proteinExistence type="predicted"/>
<evidence type="ECO:0000313" key="3">
    <source>
        <dbReference type="Proteomes" id="UP000887159"/>
    </source>
</evidence>
<accession>A0A8X6RKL5</accession>
<dbReference type="Proteomes" id="UP000887159">
    <property type="component" value="Unassembled WGS sequence"/>
</dbReference>
<sequence length="98" mass="10696">MTALRVPDVTGPSLRRRANGNDAKKEGVVDTPSEKLERSQPEINVFVRNGVVRFLNAAAGGDVRALMHAITDDKLLLLKTADEKFSRPNSTPFSLPPL</sequence>
<feature type="compositionally biased region" description="Basic and acidic residues" evidence="1">
    <location>
        <begin position="22"/>
        <end position="36"/>
    </location>
</feature>
<dbReference type="EMBL" id="BMAU01021177">
    <property type="protein sequence ID" value="GFX94309.1"/>
    <property type="molecule type" value="Genomic_DNA"/>
</dbReference>
<reference evidence="2" key="1">
    <citation type="submission" date="2020-08" db="EMBL/GenBank/DDBJ databases">
        <title>Multicomponent nature underlies the extraordinary mechanical properties of spider dragline silk.</title>
        <authorList>
            <person name="Kono N."/>
            <person name="Nakamura H."/>
            <person name="Mori M."/>
            <person name="Yoshida Y."/>
            <person name="Ohtoshi R."/>
            <person name="Malay A.D."/>
            <person name="Moran D.A.P."/>
            <person name="Tomita M."/>
            <person name="Numata K."/>
            <person name="Arakawa K."/>
        </authorList>
    </citation>
    <scope>NUCLEOTIDE SEQUENCE</scope>
</reference>